<dbReference type="Gene3D" id="1.10.3730.20">
    <property type="match status" value="1"/>
</dbReference>
<dbReference type="PATRIC" id="fig|1514904.3.peg.734"/>
<dbReference type="SUPFAM" id="SSF103481">
    <property type="entry name" value="Multidrug resistance efflux transporter EmrE"/>
    <property type="match status" value="1"/>
</dbReference>
<dbReference type="RefSeq" id="WP_053999127.1">
    <property type="nucleotide sequence ID" value="NZ_JXMU01000013.1"/>
</dbReference>
<protein>
    <submittedName>
        <fullName evidence="10">Multidrug transporter</fullName>
    </submittedName>
</protein>
<dbReference type="GO" id="GO:0031460">
    <property type="term" value="P:glycine betaine transport"/>
    <property type="evidence" value="ECO:0007669"/>
    <property type="project" value="TreeGrafter"/>
</dbReference>
<dbReference type="InterPro" id="IPR000390">
    <property type="entry name" value="Small_drug/metabolite_transptr"/>
</dbReference>
<evidence type="ECO:0000256" key="1">
    <source>
        <dbReference type="ARBA" id="ARBA00004651"/>
    </source>
</evidence>
<evidence type="ECO:0000313" key="11">
    <source>
        <dbReference type="Proteomes" id="UP000038011"/>
    </source>
</evidence>
<evidence type="ECO:0000256" key="9">
    <source>
        <dbReference type="SAM" id="Phobius"/>
    </source>
</evidence>
<evidence type="ECO:0000256" key="5">
    <source>
        <dbReference type="ARBA" id="ARBA00022989"/>
    </source>
</evidence>
<evidence type="ECO:0000313" key="10">
    <source>
        <dbReference type="EMBL" id="KPB01129.1"/>
    </source>
</evidence>
<accession>A0A0M9GMQ2</accession>
<feature type="transmembrane region" description="Helical" evidence="9">
    <location>
        <begin position="29"/>
        <end position="50"/>
    </location>
</feature>
<evidence type="ECO:0000256" key="3">
    <source>
        <dbReference type="ARBA" id="ARBA00022475"/>
    </source>
</evidence>
<dbReference type="InterPro" id="IPR045324">
    <property type="entry name" value="Small_multidrug_res"/>
</dbReference>
<keyword evidence="5 9" id="KW-1133">Transmembrane helix</keyword>
<dbReference type="Pfam" id="PF00893">
    <property type="entry name" value="Multi_Drug_Res"/>
    <property type="match status" value="1"/>
</dbReference>
<dbReference type="GO" id="GO:1990961">
    <property type="term" value="P:xenobiotic detoxification by transmembrane export across the plasma membrane"/>
    <property type="evidence" value="ECO:0007669"/>
    <property type="project" value="UniProtKB-ARBA"/>
</dbReference>
<evidence type="ECO:0000256" key="7">
    <source>
        <dbReference type="ARBA" id="ARBA00038032"/>
    </source>
</evidence>
<keyword evidence="3" id="KW-1003">Cell membrane</keyword>
<dbReference type="Proteomes" id="UP000038011">
    <property type="component" value="Unassembled WGS sequence"/>
</dbReference>
<evidence type="ECO:0000256" key="4">
    <source>
        <dbReference type="ARBA" id="ARBA00022692"/>
    </source>
</evidence>
<feature type="transmembrane region" description="Helical" evidence="9">
    <location>
        <begin position="84"/>
        <end position="103"/>
    </location>
</feature>
<dbReference type="STRING" id="1514904.SU32_09520"/>
<gene>
    <name evidence="10" type="ORF">SU32_09520</name>
</gene>
<dbReference type="EMBL" id="JXMU01000013">
    <property type="protein sequence ID" value="KPB01129.1"/>
    <property type="molecule type" value="Genomic_DNA"/>
</dbReference>
<dbReference type="PANTHER" id="PTHR30561:SF1">
    <property type="entry name" value="MULTIDRUG TRANSPORTER EMRE"/>
    <property type="match status" value="1"/>
</dbReference>
<keyword evidence="6 9" id="KW-0472">Membrane</keyword>
<dbReference type="GO" id="GO:0005886">
    <property type="term" value="C:plasma membrane"/>
    <property type="evidence" value="ECO:0007669"/>
    <property type="project" value="UniProtKB-SubCell"/>
</dbReference>
<dbReference type="PANTHER" id="PTHR30561">
    <property type="entry name" value="SMR FAMILY PROTON-DEPENDENT DRUG EFFLUX TRANSPORTER SUGE"/>
    <property type="match status" value="1"/>
</dbReference>
<evidence type="ECO:0000256" key="8">
    <source>
        <dbReference type="RuleBase" id="RU003942"/>
    </source>
</evidence>
<name>A0A0M9GMQ2_9HYPH</name>
<proteinExistence type="inferred from homology"/>
<dbReference type="InterPro" id="IPR037185">
    <property type="entry name" value="EmrE-like"/>
</dbReference>
<evidence type="ECO:0000256" key="2">
    <source>
        <dbReference type="ARBA" id="ARBA00022448"/>
    </source>
</evidence>
<dbReference type="GO" id="GO:0015220">
    <property type="term" value="F:choline transmembrane transporter activity"/>
    <property type="evidence" value="ECO:0007669"/>
    <property type="project" value="TreeGrafter"/>
</dbReference>
<sequence>MHWFYLAVAITGEIIGTTALKSSNGFTNMAGSLVAVAGYAVAFYFLALVLKTVPVGVAYAIWSGAGVAIVALIGLVAFGQKLDLAGIIGISLIVAGVIVLNVFSSTTAH</sequence>
<organism evidence="10 11">
    <name type="scientific">Ahrensia marina</name>
    <dbReference type="NCBI Taxonomy" id="1514904"/>
    <lineage>
        <taxon>Bacteria</taxon>
        <taxon>Pseudomonadati</taxon>
        <taxon>Pseudomonadota</taxon>
        <taxon>Alphaproteobacteria</taxon>
        <taxon>Hyphomicrobiales</taxon>
        <taxon>Ahrensiaceae</taxon>
        <taxon>Ahrensia</taxon>
    </lineage>
</organism>
<evidence type="ECO:0000256" key="6">
    <source>
        <dbReference type="ARBA" id="ARBA00023136"/>
    </source>
</evidence>
<keyword evidence="2" id="KW-0813">Transport</keyword>
<dbReference type="GO" id="GO:0015199">
    <property type="term" value="F:amino-acid betaine transmembrane transporter activity"/>
    <property type="evidence" value="ECO:0007669"/>
    <property type="project" value="TreeGrafter"/>
</dbReference>
<reference evidence="10 11" key="1">
    <citation type="submission" date="2015-01" db="EMBL/GenBank/DDBJ databases">
        <title>Ahrensia donghaiensis sp. nov., a novel dimethylsulphoniopropionate-cleavage bacterium isolated from seawater and emended descriptions of the genus Ahrensia and Ahrensia kielensis.</title>
        <authorList>
            <person name="Liu J."/>
        </authorList>
    </citation>
    <scope>NUCLEOTIDE SEQUENCE [LARGE SCALE GENOMIC DNA]</scope>
    <source>
        <strain evidence="10 11">LZD062</strain>
    </source>
</reference>
<dbReference type="FunFam" id="1.10.3730.20:FF:000001">
    <property type="entry name" value="Quaternary ammonium compound resistance transporter SugE"/>
    <property type="match status" value="1"/>
</dbReference>
<dbReference type="OrthoDB" id="9808638at2"/>
<comment type="caution">
    <text evidence="10">The sequence shown here is derived from an EMBL/GenBank/DDBJ whole genome shotgun (WGS) entry which is preliminary data.</text>
</comment>
<dbReference type="AlphaFoldDB" id="A0A0M9GMQ2"/>
<comment type="subcellular location">
    <subcellularLocation>
        <location evidence="1 8">Cell membrane</location>
        <topology evidence="1 8">Multi-pass membrane protein</topology>
    </subcellularLocation>
</comment>
<dbReference type="GO" id="GO:0015297">
    <property type="term" value="F:antiporter activity"/>
    <property type="evidence" value="ECO:0007669"/>
    <property type="project" value="TreeGrafter"/>
</dbReference>
<comment type="similarity">
    <text evidence="7 8">Belongs to the drug/metabolite transporter (DMT) superfamily. Small multidrug resistance (SMR) (TC 2.A.7.1) family.</text>
</comment>
<keyword evidence="11" id="KW-1185">Reference proteome</keyword>
<feature type="transmembrane region" description="Helical" evidence="9">
    <location>
        <begin position="57"/>
        <end position="78"/>
    </location>
</feature>
<keyword evidence="4 8" id="KW-0812">Transmembrane</keyword>